<reference evidence="3 4" key="1">
    <citation type="submission" date="2019-10" db="EMBL/GenBank/DDBJ databases">
        <title>Isolation and characterization of Methanoculleus sp. Wushi-C6 from a hot spring well.</title>
        <authorList>
            <person name="Chen S.-C."/>
            <person name="Lan Z.-H."/>
            <person name="You Y.-T."/>
            <person name="Lai M.-C."/>
        </authorList>
    </citation>
    <scope>NUCLEOTIDE SEQUENCE [LARGE SCALE GENOMIC DNA]</scope>
    <source>
        <strain evidence="3 4">Wushi-C6</strain>
    </source>
</reference>
<comment type="subcellular location">
    <subcellularLocation>
        <location evidence="1">Endomembrane system</location>
        <topology evidence="1">Multi-pass membrane protein</topology>
    </subcellularLocation>
</comment>
<dbReference type="SUPFAM" id="SSF54211">
    <property type="entry name" value="Ribosomal protein S5 domain 2-like"/>
    <property type="match status" value="1"/>
</dbReference>
<organism evidence="3 4">
    <name type="scientific">Methanoculleus caldifontis</name>
    <dbReference type="NCBI Taxonomy" id="2651577"/>
    <lineage>
        <taxon>Archaea</taxon>
        <taxon>Methanobacteriati</taxon>
        <taxon>Methanobacteriota</taxon>
        <taxon>Stenosarchaea group</taxon>
        <taxon>Methanomicrobia</taxon>
        <taxon>Methanomicrobiales</taxon>
        <taxon>Methanomicrobiaceae</taxon>
        <taxon>Methanoculleus</taxon>
    </lineage>
</organism>
<sequence>MHSRFALLLLILVCCTFPASLALQDPVGPLPGDAVSPAPAYPDSATLSAPVVVQRIELVRQGLFLYEQVTEEGAMVTVTVEVVPGKGRLLVHTTPLMGVIFQDAARTALAAAERRTGADLSGSDVIVSLQAGGDVNGIDGPSAGALMAVLMVSALEGFPLNESVTVTGTIDSAGRIGRVDGIGMKAEAAAASGRTLLLIPQENSVAPGYRGLGQGPVTDMKAAVEGETDIRVEYVATLDDALRYLRAEPLPGPAAAAYPGGGIAIAGMIS</sequence>
<dbReference type="InterPro" id="IPR027065">
    <property type="entry name" value="Lon_Prtase"/>
</dbReference>
<protein>
    <submittedName>
        <fullName evidence="3">Peptidase S16</fullName>
    </submittedName>
</protein>
<dbReference type="Gene3D" id="3.30.230.10">
    <property type="match status" value="1"/>
</dbReference>
<dbReference type="InterPro" id="IPR008269">
    <property type="entry name" value="Lon_proteolytic"/>
</dbReference>
<accession>A0ABU3WXJ5</accession>
<dbReference type="InterPro" id="IPR014721">
    <property type="entry name" value="Ribsml_uS5_D2-typ_fold_subgr"/>
</dbReference>
<name>A0ABU3WXJ5_9EURY</name>
<dbReference type="RefSeq" id="WP_317065131.1">
    <property type="nucleotide sequence ID" value="NZ_WBKO01000001.1"/>
</dbReference>
<dbReference type="Proteomes" id="UP001281203">
    <property type="component" value="Unassembled WGS sequence"/>
</dbReference>
<evidence type="ECO:0000313" key="4">
    <source>
        <dbReference type="Proteomes" id="UP001281203"/>
    </source>
</evidence>
<dbReference type="PANTHER" id="PTHR10046">
    <property type="entry name" value="ATP DEPENDENT LON PROTEASE FAMILY MEMBER"/>
    <property type="match status" value="1"/>
</dbReference>
<gene>
    <name evidence="3" type="ORF">F8E02_00610</name>
</gene>
<feature type="domain" description="Lon proteolytic" evidence="2">
    <location>
        <begin position="72"/>
        <end position="204"/>
    </location>
</feature>
<dbReference type="EMBL" id="WBKO01000001">
    <property type="protein sequence ID" value="MDV2480529.1"/>
    <property type="molecule type" value="Genomic_DNA"/>
</dbReference>
<evidence type="ECO:0000259" key="2">
    <source>
        <dbReference type="Pfam" id="PF05362"/>
    </source>
</evidence>
<keyword evidence="4" id="KW-1185">Reference proteome</keyword>
<dbReference type="InterPro" id="IPR020568">
    <property type="entry name" value="Ribosomal_Su5_D2-typ_SF"/>
</dbReference>
<proteinExistence type="predicted"/>
<evidence type="ECO:0000256" key="1">
    <source>
        <dbReference type="ARBA" id="ARBA00004127"/>
    </source>
</evidence>
<dbReference type="PRINTS" id="PR00830">
    <property type="entry name" value="ENDOLAPTASE"/>
</dbReference>
<evidence type="ECO:0000313" key="3">
    <source>
        <dbReference type="EMBL" id="MDV2480529.1"/>
    </source>
</evidence>
<dbReference type="Pfam" id="PF05362">
    <property type="entry name" value="Lon_C"/>
    <property type="match status" value="1"/>
</dbReference>
<comment type="caution">
    <text evidence="3">The sequence shown here is derived from an EMBL/GenBank/DDBJ whole genome shotgun (WGS) entry which is preliminary data.</text>
</comment>